<dbReference type="Proteomes" id="UP000249377">
    <property type="component" value="Unassembled WGS sequence"/>
</dbReference>
<dbReference type="EMBL" id="QLYR01000001">
    <property type="protein sequence ID" value="RAQ30657.1"/>
    <property type="molecule type" value="Genomic_DNA"/>
</dbReference>
<dbReference type="SUPFAM" id="SSF101478">
    <property type="entry name" value="ADP-ribosylglycohydrolase"/>
    <property type="match status" value="1"/>
</dbReference>
<evidence type="ECO:0000256" key="1">
    <source>
        <dbReference type="PIRSR" id="PIRSR605502-1"/>
    </source>
</evidence>
<comment type="cofactor">
    <cofactor evidence="1">
        <name>Mg(2+)</name>
        <dbReference type="ChEBI" id="CHEBI:18420"/>
    </cofactor>
    <text evidence="1">Binds 2 magnesium ions per subunit.</text>
</comment>
<gene>
    <name evidence="2" type="ORF">DPQ25_04005</name>
</gene>
<dbReference type="Gene3D" id="1.10.4080.10">
    <property type="entry name" value="ADP-ribosylation/Crystallin J1"/>
    <property type="match status" value="1"/>
</dbReference>
<dbReference type="RefSeq" id="WP_112331852.1">
    <property type="nucleotide sequence ID" value="NZ_JADPHD010000004.1"/>
</dbReference>
<sequence length="527" mass="57151">MELNLSTYRDKVMGCWAGKNVGGVLGAPFEGIRQVVDIDFYVQDLSKGAPANDDLDLQIAWLAAVERYGRQVNASILGDYWLSYIIPNWVEYGTGKANLRAGLVPPMAGYVDNTYKDSCGCFIRSEIWACLAPGHPEIAAKYAYEDAIVDHAGEGMLGEIFFAAVESAAFVESDPRKLIDIGLSYIPQESKVAGCIRLAVECYDQGVSMQEARKRIHNYAPGTFGVQSAKVSDVDTSELELGAPGFDAPENIGFTIAGWMYGEGDFGKSLCLAVSCGEDTDCTSATLGAVMGIISGASGLPEKWTKPLNDQIVTMCIDKTSAGIWVPQTATQLAERILRVTPGFLGADLCDAANENGYVIHCDAGDALYCCKADDYLPMMNGNGKDNALSVSQLSGLSPFVIRADFPAFWSMLDLGNDCYFTHGKTRKLKVTVYNDKSMREQQWVRITLYTPQGVEVVGARSYLLPLNNLWQYKAEAVFEVDADYFTGSKLELLVDISLEGRHSTGAMKAVLMRRPCAAGTGCACGD</sequence>
<reference evidence="2 3" key="1">
    <citation type="submission" date="2018-06" db="EMBL/GenBank/DDBJ databases">
        <title>Noncontiguous genome sequence of Ruminococcaceae bacterium ASD2818.</title>
        <authorList>
            <person name="Chaplin A.V."/>
            <person name="Sokolova S.R."/>
            <person name="Kochetkova T.O."/>
            <person name="Goltsov A.Y."/>
            <person name="Trofimov D.Y."/>
            <person name="Efimov B.A."/>
        </authorList>
    </citation>
    <scope>NUCLEOTIDE SEQUENCE [LARGE SCALE GENOMIC DNA]</scope>
    <source>
        <strain evidence="2 3">ASD2818</strain>
    </source>
</reference>
<dbReference type="GO" id="GO:0046872">
    <property type="term" value="F:metal ion binding"/>
    <property type="evidence" value="ECO:0007669"/>
    <property type="project" value="UniProtKB-KW"/>
</dbReference>
<feature type="binding site" evidence="1">
    <location>
        <position position="281"/>
    </location>
    <ligand>
        <name>Mg(2+)</name>
        <dbReference type="ChEBI" id="CHEBI:18420"/>
        <label>1</label>
    </ligand>
</feature>
<feature type="binding site" evidence="1">
    <location>
        <position position="279"/>
    </location>
    <ligand>
        <name>Mg(2+)</name>
        <dbReference type="ChEBI" id="CHEBI:18420"/>
        <label>1</label>
    </ligand>
</feature>
<dbReference type="InterPro" id="IPR005502">
    <property type="entry name" value="Ribosyl_crysJ1"/>
</dbReference>
<dbReference type="GO" id="GO:0016787">
    <property type="term" value="F:hydrolase activity"/>
    <property type="evidence" value="ECO:0007669"/>
    <property type="project" value="UniProtKB-KW"/>
</dbReference>
<keyword evidence="1" id="KW-0479">Metal-binding</keyword>
<feature type="binding site" evidence="1">
    <location>
        <position position="53"/>
    </location>
    <ligand>
        <name>Mg(2+)</name>
        <dbReference type="ChEBI" id="CHEBI:18420"/>
        <label>1</label>
    </ligand>
</feature>
<dbReference type="AlphaFoldDB" id="A0A328UFP9"/>
<name>A0A328UFP9_9FIRM</name>
<dbReference type="InterPro" id="IPR036705">
    <property type="entry name" value="Ribosyl_crysJ1_sf"/>
</dbReference>
<protein>
    <submittedName>
        <fullName evidence="2">ADP-ribosylglycohydrolase family protein</fullName>
    </submittedName>
</protein>
<keyword evidence="2" id="KW-0378">Hydrolase</keyword>
<keyword evidence="3" id="KW-1185">Reference proteome</keyword>
<keyword evidence="1" id="KW-0460">Magnesium</keyword>
<evidence type="ECO:0000313" key="2">
    <source>
        <dbReference type="EMBL" id="RAQ30657.1"/>
    </source>
</evidence>
<evidence type="ECO:0000313" key="3">
    <source>
        <dbReference type="Proteomes" id="UP000249377"/>
    </source>
</evidence>
<feature type="binding site" evidence="1">
    <location>
        <position position="54"/>
    </location>
    <ligand>
        <name>Mg(2+)</name>
        <dbReference type="ChEBI" id="CHEBI:18420"/>
        <label>1</label>
    </ligand>
</feature>
<dbReference type="Pfam" id="PF03747">
    <property type="entry name" value="ADP_ribosyl_GH"/>
    <property type="match status" value="1"/>
</dbReference>
<proteinExistence type="predicted"/>
<comment type="caution">
    <text evidence="2">The sequence shown here is derived from an EMBL/GenBank/DDBJ whole genome shotgun (WGS) entry which is preliminary data.</text>
</comment>
<accession>A0A328UFP9</accession>
<organism evidence="2 3">
    <name type="scientific">Hydrogeniiclostridium mannosilyticum</name>
    <dbReference type="NCBI Taxonomy" id="2764322"/>
    <lineage>
        <taxon>Bacteria</taxon>
        <taxon>Bacillati</taxon>
        <taxon>Bacillota</taxon>
        <taxon>Clostridia</taxon>
        <taxon>Eubacteriales</taxon>
        <taxon>Acutalibacteraceae</taxon>
        <taxon>Hydrogeniiclostridium</taxon>
    </lineage>
</organism>